<accession>A0A382P0E4</accession>
<feature type="non-terminal residue" evidence="1">
    <location>
        <position position="1"/>
    </location>
</feature>
<dbReference type="AlphaFoldDB" id="A0A382P0E4"/>
<protein>
    <submittedName>
        <fullName evidence="1">Uncharacterized protein</fullName>
    </submittedName>
</protein>
<organism evidence="1">
    <name type="scientific">marine metagenome</name>
    <dbReference type="NCBI Taxonomy" id="408172"/>
    <lineage>
        <taxon>unclassified sequences</taxon>
        <taxon>metagenomes</taxon>
        <taxon>ecological metagenomes</taxon>
    </lineage>
</organism>
<proteinExistence type="predicted"/>
<evidence type="ECO:0000313" key="1">
    <source>
        <dbReference type="EMBL" id="SVC66869.1"/>
    </source>
</evidence>
<gene>
    <name evidence="1" type="ORF">METZ01_LOCUS319723</name>
</gene>
<sequence length="26" mass="3148">VLAFFTKAKAEQRRRFMLSTSWKDTE</sequence>
<name>A0A382P0E4_9ZZZZ</name>
<dbReference type="EMBL" id="UINC01104021">
    <property type="protein sequence ID" value="SVC66869.1"/>
    <property type="molecule type" value="Genomic_DNA"/>
</dbReference>
<reference evidence="1" key="1">
    <citation type="submission" date="2018-05" db="EMBL/GenBank/DDBJ databases">
        <authorList>
            <person name="Lanie J.A."/>
            <person name="Ng W.-L."/>
            <person name="Kazmierczak K.M."/>
            <person name="Andrzejewski T.M."/>
            <person name="Davidsen T.M."/>
            <person name="Wayne K.J."/>
            <person name="Tettelin H."/>
            <person name="Glass J.I."/>
            <person name="Rusch D."/>
            <person name="Podicherti R."/>
            <person name="Tsui H.-C.T."/>
            <person name="Winkler M.E."/>
        </authorList>
    </citation>
    <scope>NUCLEOTIDE SEQUENCE</scope>
</reference>